<protein>
    <submittedName>
        <fullName evidence="1">Uncharacterized protein</fullName>
    </submittedName>
</protein>
<reference evidence="1" key="1">
    <citation type="journal article" date="2021" name="Proc. Natl. Acad. Sci. U.S.A.">
        <title>A Catalog of Tens of Thousands of Viruses from Human Metagenomes Reveals Hidden Associations with Chronic Diseases.</title>
        <authorList>
            <person name="Tisza M.J."/>
            <person name="Buck C.B."/>
        </authorList>
    </citation>
    <scope>NUCLEOTIDE SEQUENCE</scope>
    <source>
        <strain evidence="1">CtLl75</strain>
    </source>
</reference>
<accession>A0A8S5RAI8</accession>
<dbReference type="EMBL" id="BK059085">
    <property type="protein sequence ID" value="DAE28351.1"/>
    <property type="molecule type" value="Genomic_DNA"/>
</dbReference>
<name>A0A8S5RAI8_9VIRU</name>
<evidence type="ECO:0000313" key="1">
    <source>
        <dbReference type="EMBL" id="DAE28351.1"/>
    </source>
</evidence>
<sequence>MQLNVDYFSEKMVNRFLNLLSNDIIYSCLDKPKDKAEVIRKIANDMIKIADDLSLNDNQE</sequence>
<proteinExistence type="predicted"/>
<organism evidence="1">
    <name type="scientific">virus sp. ctLl75</name>
    <dbReference type="NCBI Taxonomy" id="2828249"/>
    <lineage>
        <taxon>Viruses</taxon>
    </lineage>
</organism>